<dbReference type="Proteomes" id="UP000323502">
    <property type="component" value="Unassembled WGS sequence"/>
</dbReference>
<keyword evidence="4" id="KW-1185">Reference proteome</keyword>
<dbReference type="EMBL" id="WSUT01000005">
    <property type="protein sequence ID" value="MWC43930.1"/>
    <property type="molecule type" value="Genomic_DNA"/>
</dbReference>
<sequence>MPDTVPLAAAAEPPAPVAPPDGFCPADWYERHQAPFRAGILVRQDRSPRLLEQLPPA</sequence>
<gene>
    <name evidence="2" type="ORF">GQR91_09735</name>
    <name evidence="3" type="ORF">SAMN05216557_102587</name>
</gene>
<organism evidence="3 4">
    <name type="scientific">Sphingomonas carotinifaciens</name>
    <dbReference type="NCBI Taxonomy" id="1166323"/>
    <lineage>
        <taxon>Bacteria</taxon>
        <taxon>Pseudomonadati</taxon>
        <taxon>Pseudomonadota</taxon>
        <taxon>Alphaproteobacteria</taxon>
        <taxon>Sphingomonadales</taxon>
        <taxon>Sphingomonadaceae</taxon>
        <taxon>Sphingomonas</taxon>
    </lineage>
</organism>
<evidence type="ECO:0000256" key="1">
    <source>
        <dbReference type="SAM" id="MobiDB-lite"/>
    </source>
</evidence>
<evidence type="ECO:0000313" key="5">
    <source>
        <dbReference type="Proteomes" id="UP000436801"/>
    </source>
</evidence>
<evidence type="ECO:0000313" key="3">
    <source>
        <dbReference type="EMBL" id="SDF22726.1"/>
    </source>
</evidence>
<dbReference type="Proteomes" id="UP000436801">
    <property type="component" value="Unassembled WGS sequence"/>
</dbReference>
<accession>A0A1G7JCV6</accession>
<feature type="compositionally biased region" description="Low complexity" evidence="1">
    <location>
        <begin position="1"/>
        <end position="12"/>
    </location>
</feature>
<feature type="region of interest" description="Disordered" evidence="1">
    <location>
        <begin position="1"/>
        <end position="21"/>
    </location>
</feature>
<evidence type="ECO:0000313" key="4">
    <source>
        <dbReference type="Proteomes" id="UP000323502"/>
    </source>
</evidence>
<reference evidence="3 4" key="1">
    <citation type="submission" date="2016-10" db="EMBL/GenBank/DDBJ databases">
        <authorList>
            <person name="Varghese N."/>
            <person name="Submissions S."/>
        </authorList>
    </citation>
    <scope>NUCLEOTIDE SEQUENCE [LARGE SCALE GENOMIC DNA]</scope>
    <source>
        <strain evidence="3 4">S7-754</strain>
    </source>
</reference>
<reference evidence="2 5" key="2">
    <citation type="submission" date="2019-12" db="EMBL/GenBank/DDBJ databases">
        <authorList>
            <person name="Zheng J."/>
        </authorList>
    </citation>
    <scope>NUCLEOTIDE SEQUENCE [LARGE SCALE GENOMIC DNA]</scope>
    <source>
        <strain evidence="2 5">DSM 27347</strain>
    </source>
</reference>
<protein>
    <submittedName>
        <fullName evidence="3">Uncharacterized protein</fullName>
    </submittedName>
</protein>
<proteinExistence type="predicted"/>
<dbReference type="EMBL" id="FNBI01000002">
    <property type="protein sequence ID" value="SDF22726.1"/>
    <property type="molecule type" value="Genomic_DNA"/>
</dbReference>
<dbReference type="AlphaFoldDB" id="A0A1G7JCV6"/>
<dbReference type="RefSeq" id="WP_160146753.1">
    <property type="nucleotide sequence ID" value="NZ_CP178397.1"/>
</dbReference>
<name>A0A1G7JCV6_9SPHN</name>
<evidence type="ECO:0000313" key="2">
    <source>
        <dbReference type="EMBL" id="MWC43930.1"/>
    </source>
</evidence>